<keyword evidence="2" id="KW-1185">Reference proteome</keyword>
<accession>A0ABR2FDT5</accession>
<name>A0ABR2FDT5_9ROSI</name>
<organism evidence="1 2">
    <name type="scientific">Hibiscus sabdariffa</name>
    <name type="common">roselle</name>
    <dbReference type="NCBI Taxonomy" id="183260"/>
    <lineage>
        <taxon>Eukaryota</taxon>
        <taxon>Viridiplantae</taxon>
        <taxon>Streptophyta</taxon>
        <taxon>Embryophyta</taxon>
        <taxon>Tracheophyta</taxon>
        <taxon>Spermatophyta</taxon>
        <taxon>Magnoliopsida</taxon>
        <taxon>eudicotyledons</taxon>
        <taxon>Gunneridae</taxon>
        <taxon>Pentapetalae</taxon>
        <taxon>rosids</taxon>
        <taxon>malvids</taxon>
        <taxon>Malvales</taxon>
        <taxon>Malvaceae</taxon>
        <taxon>Malvoideae</taxon>
        <taxon>Hibiscus</taxon>
    </lineage>
</organism>
<dbReference type="Proteomes" id="UP001472677">
    <property type="component" value="Unassembled WGS sequence"/>
</dbReference>
<proteinExistence type="predicted"/>
<dbReference type="EMBL" id="JBBPBM010000006">
    <property type="protein sequence ID" value="KAK8579050.1"/>
    <property type="molecule type" value="Genomic_DNA"/>
</dbReference>
<comment type="caution">
    <text evidence="1">The sequence shown here is derived from an EMBL/GenBank/DDBJ whole genome shotgun (WGS) entry which is preliminary data.</text>
</comment>
<gene>
    <name evidence="1" type="ORF">V6N12_069385</name>
</gene>
<evidence type="ECO:0000313" key="1">
    <source>
        <dbReference type="EMBL" id="KAK8579050.1"/>
    </source>
</evidence>
<evidence type="ECO:0000313" key="2">
    <source>
        <dbReference type="Proteomes" id="UP001472677"/>
    </source>
</evidence>
<sequence>MGAGSDGQDWKMGGSSIATDHVAIRGLHLSRPFQGNPSHVTHLMSLVAWQRGLPTLVRPPSTWLLHQTSRPLTA</sequence>
<reference evidence="1 2" key="1">
    <citation type="journal article" date="2024" name="G3 (Bethesda)">
        <title>Genome assembly of Hibiscus sabdariffa L. provides insights into metabolisms of medicinal natural products.</title>
        <authorList>
            <person name="Kim T."/>
        </authorList>
    </citation>
    <scope>NUCLEOTIDE SEQUENCE [LARGE SCALE GENOMIC DNA]</scope>
    <source>
        <strain evidence="1">TK-2024</strain>
        <tissue evidence="1">Old leaves</tissue>
    </source>
</reference>
<protein>
    <submittedName>
        <fullName evidence="1">Uncharacterized protein</fullName>
    </submittedName>
</protein>